<feature type="domain" description="CxC2-like cysteine cluster KDZ transposase-associated" evidence="2">
    <location>
        <begin position="219"/>
        <end position="324"/>
    </location>
</feature>
<accession>A0A409WVT1</accession>
<dbReference type="InterPro" id="IPR041457">
    <property type="entry name" value="CxC2_KDZ-assoc"/>
</dbReference>
<dbReference type="InterPro" id="IPR040521">
    <property type="entry name" value="KDZ"/>
</dbReference>
<proteinExistence type="predicted"/>
<dbReference type="STRING" id="181874.A0A409WVT1"/>
<dbReference type="Pfam" id="PF18803">
    <property type="entry name" value="CxC2"/>
    <property type="match status" value="1"/>
</dbReference>
<dbReference type="OrthoDB" id="3214502at2759"/>
<organism evidence="3 4">
    <name type="scientific">Panaeolus cyanescens</name>
    <dbReference type="NCBI Taxonomy" id="181874"/>
    <lineage>
        <taxon>Eukaryota</taxon>
        <taxon>Fungi</taxon>
        <taxon>Dikarya</taxon>
        <taxon>Basidiomycota</taxon>
        <taxon>Agaricomycotina</taxon>
        <taxon>Agaricomycetes</taxon>
        <taxon>Agaricomycetidae</taxon>
        <taxon>Agaricales</taxon>
        <taxon>Agaricineae</taxon>
        <taxon>Galeropsidaceae</taxon>
        <taxon>Panaeolus</taxon>
    </lineage>
</organism>
<feature type="region of interest" description="Disordered" evidence="1">
    <location>
        <begin position="81"/>
        <end position="122"/>
    </location>
</feature>
<dbReference type="AlphaFoldDB" id="A0A409WVT1"/>
<dbReference type="Proteomes" id="UP000284842">
    <property type="component" value="Unassembled WGS sequence"/>
</dbReference>
<feature type="compositionally biased region" description="Basic and acidic residues" evidence="1">
    <location>
        <begin position="95"/>
        <end position="109"/>
    </location>
</feature>
<sequence length="738" mass="83723">MLRGRGAKSNIGGGFNFTVVPHIDERPFQVRLQEGNRVETILMPNDVWKGTERWEPADSVDFALDPDGEWYNETVRGDVMGGSLETNEMSTGDNGGEKREAGETKETQKAGDAASQTKKARSKLSKRPHVVWKDLYRSIYLDEICRAEGRGDFRAINLCRDCKQKGRTDEKCGDAIYRCSSECFLSELVCQDCCVRRHKTLPFHRIEKWNGSYFTAVTLKSLGLRIQLNHISMSCSNPIACHTSMAVIHTNGVHDVAFDYCGCEKAEPHHIQLLRRRIYPASQHIIRNCATFEVLKHLHKFALTTKASTYDFHRALDRLTDSTGLNPPKFKYRILFRMIMQWRHLMMLKWAGRALDPGGAKETKAGELAILCPSCPFPNINLPGNWRDAPKDKSFLYRLFACMDANFRLKNQLVSNWDQDPGLGLGLAYMIPRKEYENYCKKMATEQDLSTCVGFQAIIKANTRFSRGLRYTGVGGVMCGRSEMYLPQGIGNLQKGERYANMDFIFGSAMEKYQSLNTIVIGYDIACQWFTNLKKRIETLWPRSLVLKTGTASFIPAIPKLHEPAHQGENHEQYSLNYLPGVGQSDLECLERGWGAHNAVGNSTKTQGPGSRCDVLDDHLNFWNYEKYIRMGLSLLRKYRIALADRNLQTEAHKGLTSSVTKRVADQWEIWCVKWESEPYPKTTESPYVVQVDGYTEADAKNELAKEEEKRLAAGGKIVNDTSSVSFLIMALDIEDEQ</sequence>
<protein>
    <recommendedName>
        <fullName evidence="2">CxC2-like cysteine cluster KDZ transposase-associated domain-containing protein</fullName>
    </recommendedName>
</protein>
<dbReference type="EMBL" id="NHTK01005143">
    <property type="protein sequence ID" value="PPQ82566.1"/>
    <property type="molecule type" value="Genomic_DNA"/>
</dbReference>
<keyword evidence="4" id="KW-1185">Reference proteome</keyword>
<reference evidence="3 4" key="1">
    <citation type="journal article" date="2018" name="Evol. Lett.">
        <title>Horizontal gene cluster transfer increased hallucinogenic mushroom diversity.</title>
        <authorList>
            <person name="Reynolds H.T."/>
            <person name="Vijayakumar V."/>
            <person name="Gluck-Thaler E."/>
            <person name="Korotkin H.B."/>
            <person name="Matheny P.B."/>
            <person name="Slot J.C."/>
        </authorList>
    </citation>
    <scope>NUCLEOTIDE SEQUENCE [LARGE SCALE GENOMIC DNA]</scope>
    <source>
        <strain evidence="3 4">2629</strain>
    </source>
</reference>
<dbReference type="InParanoid" id="A0A409WVT1"/>
<evidence type="ECO:0000256" key="1">
    <source>
        <dbReference type="SAM" id="MobiDB-lite"/>
    </source>
</evidence>
<evidence type="ECO:0000259" key="2">
    <source>
        <dbReference type="Pfam" id="PF18803"/>
    </source>
</evidence>
<name>A0A409WVT1_9AGAR</name>
<dbReference type="Pfam" id="PF18758">
    <property type="entry name" value="KDZ"/>
    <property type="match status" value="1"/>
</dbReference>
<gene>
    <name evidence="3" type="ORF">CVT24_004822</name>
</gene>
<comment type="caution">
    <text evidence="3">The sequence shown here is derived from an EMBL/GenBank/DDBJ whole genome shotgun (WGS) entry which is preliminary data.</text>
</comment>
<evidence type="ECO:0000313" key="4">
    <source>
        <dbReference type="Proteomes" id="UP000284842"/>
    </source>
</evidence>
<evidence type="ECO:0000313" key="3">
    <source>
        <dbReference type="EMBL" id="PPQ82566.1"/>
    </source>
</evidence>